<comment type="pathway">
    <text evidence="2">Amino-acid biosynthesis; L-valine biosynthesis; L-valine from pyruvate: step 1/4.</text>
</comment>
<protein>
    <recommendedName>
        <fullName evidence="4">acetolactate synthase</fullName>
        <ecNumber evidence="4">2.2.1.6</ecNumber>
    </recommendedName>
</protein>
<dbReference type="GO" id="GO:0050660">
    <property type="term" value="F:flavin adenine dinucleotide binding"/>
    <property type="evidence" value="ECO:0007669"/>
    <property type="project" value="TreeGrafter"/>
</dbReference>
<dbReference type="CDD" id="cd07035">
    <property type="entry name" value="TPP_PYR_POX_like"/>
    <property type="match status" value="1"/>
</dbReference>
<dbReference type="GO" id="GO:0009097">
    <property type="term" value="P:isoleucine biosynthetic process"/>
    <property type="evidence" value="ECO:0007669"/>
    <property type="project" value="UniProtKB-UniPathway"/>
</dbReference>
<dbReference type="UniPathway" id="UPA00049">
    <property type="reaction ID" value="UER00059"/>
</dbReference>
<evidence type="ECO:0000259" key="12">
    <source>
        <dbReference type="Pfam" id="PF02775"/>
    </source>
</evidence>
<dbReference type="NCBIfam" id="NF006187">
    <property type="entry name" value="PRK08322.1"/>
    <property type="match status" value="1"/>
</dbReference>
<dbReference type="UniPathway" id="UPA00047">
    <property type="reaction ID" value="UER00055"/>
</dbReference>
<comment type="catalytic activity">
    <reaction evidence="9">
        <text>2 pyruvate + H(+) = (2S)-2-acetolactate + CO2</text>
        <dbReference type="Rhea" id="RHEA:25249"/>
        <dbReference type="ChEBI" id="CHEBI:15361"/>
        <dbReference type="ChEBI" id="CHEBI:15378"/>
        <dbReference type="ChEBI" id="CHEBI:16526"/>
        <dbReference type="ChEBI" id="CHEBI:58476"/>
        <dbReference type="EC" id="2.2.1.6"/>
    </reaction>
</comment>
<dbReference type="InterPro" id="IPR045229">
    <property type="entry name" value="TPP_enz"/>
</dbReference>
<evidence type="ECO:0000259" key="13">
    <source>
        <dbReference type="Pfam" id="PF02776"/>
    </source>
</evidence>
<dbReference type="InterPro" id="IPR029061">
    <property type="entry name" value="THDP-binding"/>
</dbReference>
<dbReference type="Gene3D" id="3.40.50.1220">
    <property type="entry name" value="TPP-binding domain"/>
    <property type="match status" value="1"/>
</dbReference>
<keyword evidence="7 10" id="KW-0786">Thiamine pyrophosphate</keyword>
<dbReference type="GO" id="GO:0005948">
    <property type="term" value="C:acetolactate synthase complex"/>
    <property type="evidence" value="ECO:0007669"/>
    <property type="project" value="TreeGrafter"/>
</dbReference>
<proteinExistence type="inferred from homology"/>
<dbReference type="Pfam" id="PF02775">
    <property type="entry name" value="TPP_enzyme_C"/>
    <property type="match status" value="1"/>
</dbReference>
<evidence type="ECO:0000256" key="5">
    <source>
        <dbReference type="ARBA" id="ARBA00022630"/>
    </source>
</evidence>
<organism evidence="14 15">
    <name type="scientific">Mycolicibacterium arabiense</name>
    <dbReference type="NCBI Taxonomy" id="1286181"/>
    <lineage>
        <taxon>Bacteria</taxon>
        <taxon>Bacillati</taxon>
        <taxon>Actinomycetota</taxon>
        <taxon>Actinomycetes</taxon>
        <taxon>Mycobacteriales</taxon>
        <taxon>Mycobacteriaceae</taxon>
        <taxon>Mycolicibacterium</taxon>
    </lineage>
</organism>
<geneLocation type="plasmid" evidence="15">
    <name>pjcm18538 dna</name>
</geneLocation>
<dbReference type="CDD" id="cd02010">
    <property type="entry name" value="TPP_ALS"/>
    <property type="match status" value="1"/>
</dbReference>
<evidence type="ECO:0000256" key="3">
    <source>
        <dbReference type="ARBA" id="ARBA00007812"/>
    </source>
</evidence>
<dbReference type="GO" id="GO:0000287">
    <property type="term" value="F:magnesium ion binding"/>
    <property type="evidence" value="ECO:0007669"/>
    <property type="project" value="InterPro"/>
</dbReference>
<reference evidence="14 15" key="1">
    <citation type="journal article" date="2019" name="Emerg. Microbes Infect.">
        <title>Comprehensive subspecies identification of 175 nontuberculous mycobacteria species based on 7547 genomic profiles.</title>
        <authorList>
            <person name="Matsumoto Y."/>
            <person name="Kinjo T."/>
            <person name="Motooka D."/>
            <person name="Nabeya D."/>
            <person name="Jung N."/>
            <person name="Uechi K."/>
            <person name="Horii T."/>
            <person name="Iida T."/>
            <person name="Fujita J."/>
            <person name="Nakamura S."/>
        </authorList>
    </citation>
    <scope>NUCLEOTIDE SEQUENCE [LARGE SCALE GENOMIC DNA]</scope>
    <source>
        <strain evidence="14 15">JCM 18538</strain>
    </source>
</reference>
<feature type="domain" description="Thiamine pyrophosphate enzyme central" evidence="11">
    <location>
        <begin position="190"/>
        <end position="324"/>
    </location>
</feature>
<dbReference type="FunFam" id="3.40.50.970:FF:000007">
    <property type="entry name" value="Acetolactate synthase"/>
    <property type="match status" value="1"/>
</dbReference>
<dbReference type="InterPro" id="IPR029035">
    <property type="entry name" value="DHS-like_NAD/FAD-binding_dom"/>
</dbReference>
<evidence type="ECO:0000259" key="11">
    <source>
        <dbReference type="Pfam" id="PF00205"/>
    </source>
</evidence>
<dbReference type="Pfam" id="PF00205">
    <property type="entry name" value="TPP_enzyme_M"/>
    <property type="match status" value="1"/>
</dbReference>
<evidence type="ECO:0000256" key="4">
    <source>
        <dbReference type="ARBA" id="ARBA00013145"/>
    </source>
</evidence>
<name>A0A7I7RXC1_9MYCO</name>
<dbReference type="PANTHER" id="PTHR18968:SF129">
    <property type="entry name" value="ACETOLACTATE SYNTHASE"/>
    <property type="match status" value="1"/>
</dbReference>
<dbReference type="PROSITE" id="PS00187">
    <property type="entry name" value="TPP_ENZYMES"/>
    <property type="match status" value="1"/>
</dbReference>
<dbReference type="InterPro" id="IPR012000">
    <property type="entry name" value="Thiamin_PyroP_enz_cen_dom"/>
</dbReference>
<gene>
    <name evidence="14" type="ORF">MARA_20670</name>
</gene>
<feature type="domain" description="Thiamine pyrophosphate enzyme N-terminal TPP-binding" evidence="13">
    <location>
        <begin position="5"/>
        <end position="118"/>
    </location>
</feature>
<dbReference type="AlphaFoldDB" id="A0A7I7RXC1"/>
<dbReference type="EC" id="2.2.1.6" evidence="4"/>
<evidence type="ECO:0000256" key="7">
    <source>
        <dbReference type="ARBA" id="ARBA00023052"/>
    </source>
</evidence>
<evidence type="ECO:0000256" key="6">
    <source>
        <dbReference type="ARBA" id="ARBA00022827"/>
    </source>
</evidence>
<dbReference type="GO" id="GO:0009099">
    <property type="term" value="P:L-valine biosynthetic process"/>
    <property type="evidence" value="ECO:0007669"/>
    <property type="project" value="UniProtKB-UniPathway"/>
</dbReference>
<keyword evidence="8" id="KW-0028">Amino-acid biosynthesis</keyword>
<evidence type="ECO:0000256" key="10">
    <source>
        <dbReference type="RuleBase" id="RU362132"/>
    </source>
</evidence>
<evidence type="ECO:0000256" key="2">
    <source>
        <dbReference type="ARBA" id="ARBA00005025"/>
    </source>
</evidence>
<dbReference type="Gene3D" id="3.40.50.970">
    <property type="match status" value="2"/>
</dbReference>
<sequence>MPTPAELMVECLEAEGVTLVFGIPGEENIHFTRALARSEQIRYVLCRHEQGASFMAEMYGRVTGRPAVVSATLGPGAINMQLGVADATTNSTPLVAISAQVGQNREYKESHQYVDLVAMFAPITRWSDGVPSPLAIPEMFRKAFKLAETERPAAVYLAIPENIDADEAGYDIAPLPRNVVRAEAPSPAQVARAADLLRSAKRPVVLAGHGAARAHATAPLVRLSEELGIRVANTFHGKGVMPDDHPNGMGTIGFMRHDYVNFGFDDADLVIAVGYELQEFDPVRINPEADKPIIHVHRFPAEVDAHYSVDVGIVGDIGASLDALREALAGHRFEGADAAAPGAGLLSEEFARGQADARFPLAPQRIVADTRAALGHGDVVLVDTGAAKMWMARLYPTYEANTCLISNGLSTMAFSLPGALGVKLARPDAKVLAVMGDGAFLMNSQEIETAVRERIPLVVLIWEDNGYGLIEWKMDLELGDHYYVGFGNPDVVEYAESFGANGYRIEAADDLLPTLRTALADDGVSIIACPVDYSENLRLTDRLGQLDGTL</sequence>
<dbReference type="InterPro" id="IPR000399">
    <property type="entry name" value="TPP-bd_CS"/>
</dbReference>
<dbReference type="EMBL" id="AP022593">
    <property type="protein sequence ID" value="BBY48599.1"/>
    <property type="molecule type" value="Genomic_DNA"/>
</dbReference>
<dbReference type="Pfam" id="PF02776">
    <property type="entry name" value="TPP_enzyme_N"/>
    <property type="match status" value="1"/>
</dbReference>
<evidence type="ECO:0000313" key="15">
    <source>
        <dbReference type="Proteomes" id="UP000467428"/>
    </source>
</evidence>
<evidence type="ECO:0000313" key="14">
    <source>
        <dbReference type="EMBL" id="BBY48599.1"/>
    </source>
</evidence>
<dbReference type="InterPro" id="IPR011766">
    <property type="entry name" value="TPP_enzyme_TPP-bd"/>
</dbReference>
<evidence type="ECO:0000256" key="1">
    <source>
        <dbReference type="ARBA" id="ARBA00004974"/>
    </source>
</evidence>
<dbReference type="InterPro" id="IPR012001">
    <property type="entry name" value="Thiamin_PyroP_enz_TPP-bd_dom"/>
</dbReference>
<dbReference type="RefSeq" id="WP_163918357.1">
    <property type="nucleotide sequence ID" value="NZ_AP022593.1"/>
</dbReference>
<comment type="similarity">
    <text evidence="3 10">Belongs to the TPP enzyme family.</text>
</comment>
<dbReference type="SUPFAM" id="SSF52518">
    <property type="entry name" value="Thiamin diphosphate-binding fold (THDP-binding)"/>
    <property type="match status" value="2"/>
</dbReference>
<keyword evidence="15" id="KW-1185">Reference proteome</keyword>
<dbReference type="PANTHER" id="PTHR18968">
    <property type="entry name" value="THIAMINE PYROPHOSPHATE ENZYMES"/>
    <property type="match status" value="1"/>
</dbReference>
<keyword evidence="6" id="KW-0274">FAD</keyword>
<evidence type="ECO:0000256" key="9">
    <source>
        <dbReference type="ARBA" id="ARBA00048670"/>
    </source>
</evidence>
<dbReference type="KEGG" id="marz:MARA_20670"/>
<accession>A0A7I7RXC1</accession>
<dbReference type="GO" id="GO:0003984">
    <property type="term" value="F:acetolactate synthase activity"/>
    <property type="evidence" value="ECO:0007669"/>
    <property type="project" value="UniProtKB-EC"/>
</dbReference>
<keyword evidence="8" id="KW-0100">Branched-chain amino acid biosynthesis</keyword>
<keyword evidence="5" id="KW-0285">Flavoprotein</keyword>
<dbReference type="SUPFAM" id="SSF52467">
    <property type="entry name" value="DHS-like NAD/FAD-binding domain"/>
    <property type="match status" value="1"/>
</dbReference>
<dbReference type="Proteomes" id="UP000467428">
    <property type="component" value="Chromosome"/>
</dbReference>
<evidence type="ECO:0000256" key="8">
    <source>
        <dbReference type="ARBA" id="ARBA00023304"/>
    </source>
</evidence>
<dbReference type="GO" id="GO:0030976">
    <property type="term" value="F:thiamine pyrophosphate binding"/>
    <property type="evidence" value="ECO:0007669"/>
    <property type="project" value="InterPro"/>
</dbReference>
<feature type="domain" description="Thiamine pyrophosphate enzyme TPP-binding" evidence="12">
    <location>
        <begin position="383"/>
        <end position="528"/>
    </location>
</feature>
<comment type="pathway">
    <text evidence="1">Amino-acid biosynthesis; L-isoleucine biosynthesis; L-isoleucine from 2-oxobutanoate: step 1/4.</text>
</comment>